<dbReference type="Gene3D" id="1.10.287.3510">
    <property type="match status" value="1"/>
</dbReference>
<protein>
    <submittedName>
        <fullName evidence="8">Na(+)/H(+) antiporter subunit C</fullName>
    </submittedName>
</protein>
<keyword evidence="4 7" id="KW-0812">Transmembrane</keyword>
<keyword evidence="6 7" id="KW-0472">Membrane</keyword>
<dbReference type="EMBL" id="VRLW01000001">
    <property type="protein sequence ID" value="KAA1262003.1"/>
    <property type="molecule type" value="Genomic_DNA"/>
</dbReference>
<keyword evidence="5 7" id="KW-1133">Transmembrane helix</keyword>
<gene>
    <name evidence="8" type="primary">mrpC</name>
    <name evidence="8" type="ORF">LF1_45640</name>
</gene>
<evidence type="ECO:0000256" key="6">
    <source>
        <dbReference type="ARBA" id="ARBA00023136"/>
    </source>
</evidence>
<dbReference type="Proteomes" id="UP000322699">
    <property type="component" value="Unassembled WGS sequence"/>
</dbReference>
<evidence type="ECO:0000256" key="3">
    <source>
        <dbReference type="ARBA" id="ARBA00022475"/>
    </source>
</evidence>
<evidence type="ECO:0000256" key="1">
    <source>
        <dbReference type="ARBA" id="ARBA00004651"/>
    </source>
</evidence>
<dbReference type="OrthoDB" id="1494613at2"/>
<dbReference type="Pfam" id="PF00420">
    <property type="entry name" value="Oxidored_q2"/>
    <property type="match status" value="1"/>
</dbReference>
<name>A0A5B1CRJ3_9BACT</name>
<evidence type="ECO:0000256" key="2">
    <source>
        <dbReference type="ARBA" id="ARBA00010388"/>
    </source>
</evidence>
<comment type="similarity">
    <text evidence="2">Belongs to the CPA3 antiporters (TC 2.A.63) subunit C family.</text>
</comment>
<dbReference type="RefSeq" id="WP_068261099.1">
    <property type="nucleotide sequence ID" value="NZ_LWSK01000022.1"/>
</dbReference>
<dbReference type="PANTHER" id="PTHR34583:SF2">
    <property type="entry name" value="ANTIPORTER SUBUNIT MNHC2-RELATED"/>
    <property type="match status" value="1"/>
</dbReference>
<dbReference type="AlphaFoldDB" id="A0A5B1CRJ3"/>
<evidence type="ECO:0000256" key="5">
    <source>
        <dbReference type="ARBA" id="ARBA00022989"/>
    </source>
</evidence>
<keyword evidence="9" id="KW-1185">Reference proteome</keyword>
<feature type="transmembrane region" description="Helical" evidence="7">
    <location>
        <begin position="62"/>
        <end position="84"/>
    </location>
</feature>
<evidence type="ECO:0000313" key="8">
    <source>
        <dbReference type="EMBL" id="KAA1262003.1"/>
    </source>
</evidence>
<accession>A0A5B1CRJ3</accession>
<feature type="transmembrane region" description="Helical" evidence="7">
    <location>
        <begin position="32"/>
        <end position="50"/>
    </location>
</feature>
<evidence type="ECO:0000256" key="4">
    <source>
        <dbReference type="ARBA" id="ARBA00022692"/>
    </source>
</evidence>
<dbReference type="InterPro" id="IPR050601">
    <property type="entry name" value="CPA3_antiporter_subunitC"/>
</dbReference>
<proteinExistence type="inferred from homology"/>
<dbReference type="GO" id="GO:0005886">
    <property type="term" value="C:plasma membrane"/>
    <property type="evidence" value="ECO:0007669"/>
    <property type="project" value="UniProtKB-SubCell"/>
</dbReference>
<evidence type="ECO:0000313" key="9">
    <source>
        <dbReference type="Proteomes" id="UP000322699"/>
    </source>
</evidence>
<sequence>MTYVTMYALTGTVLIGVGLFGTTTCSHLLRKIIGLNVMGAGTFLVLIALARRTTDPLPDPVPHAMVLTGIVVAVSASALALALLRRYYRETGRTDLKPTLQKPRIARKDSHES</sequence>
<keyword evidence="3" id="KW-1003">Cell membrane</keyword>
<comment type="caution">
    <text evidence="8">The sequence shown here is derived from an EMBL/GenBank/DDBJ whole genome shotgun (WGS) entry which is preliminary data.</text>
</comment>
<dbReference type="PANTHER" id="PTHR34583">
    <property type="entry name" value="ANTIPORTER SUBUNIT MNHC2-RELATED"/>
    <property type="match status" value="1"/>
</dbReference>
<reference evidence="8 9" key="1">
    <citation type="submission" date="2019-08" db="EMBL/GenBank/DDBJ databases">
        <title>Deep-cultivation of Planctomycetes and their phenomic and genomic characterization uncovers novel biology.</title>
        <authorList>
            <person name="Wiegand S."/>
            <person name="Jogler M."/>
            <person name="Boedeker C."/>
            <person name="Pinto D."/>
            <person name="Vollmers J."/>
            <person name="Rivas-Marin E."/>
            <person name="Kohn T."/>
            <person name="Peeters S.H."/>
            <person name="Heuer A."/>
            <person name="Rast P."/>
            <person name="Oberbeckmann S."/>
            <person name="Bunk B."/>
            <person name="Jeske O."/>
            <person name="Meyerdierks A."/>
            <person name="Storesund J.E."/>
            <person name="Kallscheuer N."/>
            <person name="Luecker S."/>
            <person name="Lage O.M."/>
            <person name="Pohl T."/>
            <person name="Merkel B.J."/>
            <person name="Hornburger P."/>
            <person name="Mueller R.-W."/>
            <person name="Bruemmer F."/>
            <person name="Labrenz M."/>
            <person name="Spormann A.M."/>
            <person name="Op Den Camp H."/>
            <person name="Overmann J."/>
            <person name="Amann R."/>
            <person name="Jetten M.S.M."/>
            <person name="Mascher T."/>
            <person name="Medema M.H."/>
            <person name="Devos D.P."/>
            <person name="Kaster A.-K."/>
            <person name="Ovreas L."/>
            <person name="Rohde M."/>
            <person name="Galperin M.Y."/>
            <person name="Jogler C."/>
        </authorList>
    </citation>
    <scope>NUCLEOTIDE SEQUENCE [LARGE SCALE GENOMIC DNA]</scope>
    <source>
        <strain evidence="8 9">LF1</strain>
    </source>
</reference>
<organism evidence="8 9">
    <name type="scientific">Rubripirellula obstinata</name>
    <dbReference type="NCBI Taxonomy" id="406547"/>
    <lineage>
        <taxon>Bacteria</taxon>
        <taxon>Pseudomonadati</taxon>
        <taxon>Planctomycetota</taxon>
        <taxon>Planctomycetia</taxon>
        <taxon>Pirellulales</taxon>
        <taxon>Pirellulaceae</taxon>
        <taxon>Rubripirellula</taxon>
    </lineage>
</organism>
<feature type="transmembrane region" description="Helical" evidence="7">
    <location>
        <begin position="6"/>
        <end position="25"/>
    </location>
</feature>
<comment type="subcellular location">
    <subcellularLocation>
        <location evidence="1">Cell membrane</location>
        <topology evidence="1">Multi-pass membrane protein</topology>
    </subcellularLocation>
</comment>
<dbReference type="InterPro" id="IPR039428">
    <property type="entry name" value="NUOK/Mnh_C1-like"/>
</dbReference>
<evidence type="ECO:0000256" key="7">
    <source>
        <dbReference type="SAM" id="Phobius"/>
    </source>
</evidence>